<accession>A0A7Y9GSG0</accession>
<evidence type="ECO:0000313" key="3">
    <source>
        <dbReference type="EMBL" id="NYE21551.1"/>
    </source>
</evidence>
<protein>
    <recommendedName>
        <fullName evidence="2">Inner membrane protein YgaP-like transmembrane domain-containing protein</fullName>
    </recommendedName>
</protein>
<keyword evidence="1" id="KW-0812">Transmembrane</keyword>
<feature type="domain" description="Inner membrane protein YgaP-like transmembrane" evidence="2">
    <location>
        <begin position="18"/>
        <end position="63"/>
    </location>
</feature>
<dbReference type="RefSeq" id="WP_179492255.1">
    <property type="nucleotide sequence ID" value="NZ_JACCBV010000001.1"/>
</dbReference>
<comment type="caution">
    <text evidence="3">The sequence shown here is derived from an EMBL/GenBank/DDBJ whole genome shotgun (WGS) entry which is preliminary data.</text>
</comment>
<evidence type="ECO:0000313" key="4">
    <source>
        <dbReference type="Proteomes" id="UP000576969"/>
    </source>
</evidence>
<keyword evidence="4" id="KW-1185">Reference proteome</keyword>
<evidence type="ECO:0000259" key="2">
    <source>
        <dbReference type="Pfam" id="PF11127"/>
    </source>
</evidence>
<feature type="transmembrane region" description="Helical" evidence="1">
    <location>
        <begin position="43"/>
        <end position="61"/>
    </location>
</feature>
<dbReference type="AlphaFoldDB" id="A0A7Y9GSG0"/>
<organism evidence="3 4">
    <name type="scientific">Microbacterium immunditiarum</name>
    <dbReference type="NCBI Taxonomy" id="337480"/>
    <lineage>
        <taxon>Bacteria</taxon>
        <taxon>Bacillati</taxon>
        <taxon>Actinomycetota</taxon>
        <taxon>Actinomycetes</taxon>
        <taxon>Micrococcales</taxon>
        <taxon>Microbacteriaceae</taxon>
        <taxon>Microbacterium</taxon>
    </lineage>
</organism>
<dbReference type="InterPro" id="IPR021309">
    <property type="entry name" value="YgaP-like_TM"/>
</dbReference>
<keyword evidence="1" id="KW-1133">Transmembrane helix</keyword>
<dbReference type="Pfam" id="PF11127">
    <property type="entry name" value="YgaP-like_TM"/>
    <property type="match status" value="1"/>
</dbReference>
<evidence type="ECO:0000256" key="1">
    <source>
        <dbReference type="SAM" id="Phobius"/>
    </source>
</evidence>
<reference evidence="3 4" key="1">
    <citation type="submission" date="2020-07" db="EMBL/GenBank/DDBJ databases">
        <title>Sequencing the genomes of 1000 actinobacteria strains.</title>
        <authorList>
            <person name="Klenk H.-P."/>
        </authorList>
    </citation>
    <scope>NUCLEOTIDE SEQUENCE [LARGE SCALE GENOMIC DNA]</scope>
    <source>
        <strain evidence="3 4">DSM 24662</strain>
    </source>
</reference>
<name>A0A7Y9GSG0_9MICO</name>
<proteinExistence type="predicted"/>
<gene>
    <name evidence="3" type="ORF">BJ991_003579</name>
</gene>
<dbReference type="EMBL" id="JACCBV010000001">
    <property type="protein sequence ID" value="NYE21551.1"/>
    <property type="molecule type" value="Genomic_DNA"/>
</dbReference>
<feature type="transmembrane region" description="Helical" evidence="1">
    <location>
        <begin position="21"/>
        <end position="37"/>
    </location>
</feature>
<sequence>MTGADPLNSCASASRTRAERVLRGVVALVVAAFAISFADQWWIAVPAGLAATVIAVTAISGRCTSDLVRRRNEPVPEEAFGYPEAPTPIGVE</sequence>
<keyword evidence="1" id="KW-0472">Membrane</keyword>
<dbReference type="Proteomes" id="UP000576969">
    <property type="component" value="Unassembled WGS sequence"/>
</dbReference>